<name>M1CGP6_SOLTU</name>
<dbReference type="Gramene" id="PGSC0003DMT400067101">
    <property type="protein sequence ID" value="PGSC0003DMT400067101"/>
    <property type="gene ID" value="PGSC0003DMG402026086"/>
</dbReference>
<evidence type="ECO:0000313" key="1">
    <source>
        <dbReference type="EnsemblPlants" id="PGSC0003DMT400067101"/>
    </source>
</evidence>
<proteinExistence type="predicted"/>
<reference evidence="1" key="2">
    <citation type="submission" date="2015-06" db="UniProtKB">
        <authorList>
            <consortium name="EnsemblPlants"/>
        </authorList>
    </citation>
    <scope>IDENTIFICATION</scope>
    <source>
        <strain evidence="1">DM1-3 516 R44</strain>
    </source>
</reference>
<dbReference type="AlphaFoldDB" id="M1CGP6"/>
<reference evidence="2" key="1">
    <citation type="journal article" date="2011" name="Nature">
        <title>Genome sequence and analysis of the tuber crop potato.</title>
        <authorList>
            <consortium name="The Potato Genome Sequencing Consortium"/>
        </authorList>
    </citation>
    <scope>NUCLEOTIDE SEQUENCE [LARGE SCALE GENOMIC DNA]</scope>
    <source>
        <strain evidence="2">cv. DM1-3 516 R44</strain>
    </source>
</reference>
<sequence length="62" mass="7327">MHSGYVWGKKNSHVYRAFSQRRFRFPLKLQYAEEEALYTRQLQSSGTLGASLRVCLYCRLKP</sequence>
<keyword evidence="2" id="KW-1185">Reference proteome</keyword>
<accession>M1CGP6</accession>
<dbReference type="InParanoid" id="M1CGP6"/>
<dbReference type="HOGENOM" id="CLU_2908564_0_0_1"/>
<evidence type="ECO:0000313" key="2">
    <source>
        <dbReference type="Proteomes" id="UP000011115"/>
    </source>
</evidence>
<protein>
    <submittedName>
        <fullName evidence="1">Uncharacterized protein</fullName>
    </submittedName>
</protein>
<dbReference type="Proteomes" id="UP000011115">
    <property type="component" value="Unassembled WGS sequence"/>
</dbReference>
<organism evidence="1 2">
    <name type="scientific">Solanum tuberosum</name>
    <name type="common">Potato</name>
    <dbReference type="NCBI Taxonomy" id="4113"/>
    <lineage>
        <taxon>Eukaryota</taxon>
        <taxon>Viridiplantae</taxon>
        <taxon>Streptophyta</taxon>
        <taxon>Embryophyta</taxon>
        <taxon>Tracheophyta</taxon>
        <taxon>Spermatophyta</taxon>
        <taxon>Magnoliopsida</taxon>
        <taxon>eudicotyledons</taxon>
        <taxon>Gunneridae</taxon>
        <taxon>Pentapetalae</taxon>
        <taxon>asterids</taxon>
        <taxon>lamiids</taxon>
        <taxon>Solanales</taxon>
        <taxon>Solanaceae</taxon>
        <taxon>Solanoideae</taxon>
        <taxon>Solaneae</taxon>
        <taxon>Solanum</taxon>
    </lineage>
</organism>
<dbReference type="EnsemblPlants" id="PGSC0003DMT400067101">
    <property type="protein sequence ID" value="PGSC0003DMT400067101"/>
    <property type="gene ID" value="PGSC0003DMG402026086"/>
</dbReference>
<dbReference type="PaxDb" id="4113-PGSC0003DMT400067101"/>